<comment type="caution">
    <text evidence="1">The sequence shown here is derived from an EMBL/GenBank/DDBJ whole genome shotgun (WGS) entry which is preliminary data.</text>
</comment>
<proteinExistence type="predicted"/>
<accession>A0A327PBG2</accession>
<reference evidence="1 2" key="1">
    <citation type="submission" date="2018-06" db="EMBL/GenBank/DDBJ databases">
        <title>Genomic Encyclopedia of Archaeal and Bacterial Type Strains, Phase II (KMG-II): from individual species to whole genera.</title>
        <authorList>
            <person name="Goeker M."/>
        </authorList>
    </citation>
    <scope>NUCLEOTIDE SEQUENCE [LARGE SCALE GENOMIC DNA]</scope>
    <source>
        <strain evidence="1 2">DSM 23446</strain>
    </source>
</reference>
<dbReference type="AlphaFoldDB" id="A0A327PBG2"/>
<evidence type="ECO:0000313" key="1">
    <source>
        <dbReference type="EMBL" id="RAI88382.1"/>
    </source>
</evidence>
<dbReference type="OrthoDB" id="2449873at2"/>
<gene>
    <name evidence="1" type="ORF">LV83_02682</name>
</gene>
<keyword evidence="2" id="KW-1185">Reference proteome</keyword>
<name>A0A327PBG2_9BACT</name>
<dbReference type="PROSITE" id="PS51257">
    <property type="entry name" value="PROKAR_LIPOPROTEIN"/>
    <property type="match status" value="1"/>
</dbReference>
<sequence length="202" mass="22679">MKNYIPNSIGGLLLFATVLLSFSGCVTDEANLNQPLDQNSSLEKVTEYPDPFPLENLRMDPETLKMLADLRAATAKYHSIEVAMADGYEQGSDCVASEDGGMGYHFVNFAAVDGTYDPTMPEALLYEMSKNGQMKLVGVEFVIVKEFWDQENDMIPYFGMQVFDEAFAPNPLPFDNYQLHVWIWKNNPSGIFTKFNPNVSCN</sequence>
<evidence type="ECO:0008006" key="3">
    <source>
        <dbReference type="Google" id="ProtNLM"/>
    </source>
</evidence>
<protein>
    <recommendedName>
        <fullName evidence="3">Lipoprotein</fullName>
    </recommendedName>
</protein>
<organism evidence="1 2">
    <name type="scientific">Algoriphagus yeomjeoni</name>
    <dbReference type="NCBI Taxonomy" id="291403"/>
    <lineage>
        <taxon>Bacteria</taxon>
        <taxon>Pseudomonadati</taxon>
        <taxon>Bacteroidota</taxon>
        <taxon>Cytophagia</taxon>
        <taxon>Cytophagales</taxon>
        <taxon>Cyclobacteriaceae</taxon>
        <taxon>Algoriphagus</taxon>
    </lineage>
</organism>
<dbReference type="RefSeq" id="WP_111612021.1">
    <property type="nucleotide sequence ID" value="NZ_QLLK01000007.1"/>
</dbReference>
<dbReference type="Proteomes" id="UP000249610">
    <property type="component" value="Unassembled WGS sequence"/>
</dbReference>
<evidence type="ECO:0000313" key="2">
    <source>
        <dbReference type="Proteomes" id="UP000249610"/>
    </source>
</evidence>
<dbReference type="EMBL" id="QLLK01000007">
    <property type="protein sequence ID" value="RAI88382.1"/>
    <property type="molecule type" value="Genomic_DNA"/>
</dbReference>